<dbReference type="GO" id="GO:0008652">
    <property type="term" value="P:amino acid biosynthetic process"/>
    <property type="evidence" value="ECO:0007669"/>
    <property type="project" value="UniProtKB-ARBA"/>
</dbReference>
<keyword evidence="4" id="KW-0808">Transferase</keyword>
<dbReference type="EMBL" id="MTHD01000001">
    <property type="protein sequence ID" value="OMG56437.1"/>
    <property type="molecule type" value="Genomic_DNA"/>
</dbReference>
<dbReference type="Gene3D" id="3.20.10.10">
    <property type="entry name" value="D-amino Acid Aminotransferase, subunit A, domain 2"/>
    <property type="match status" value="1"/>
</dbReference>
<dbReference type="Proteomes" id="UP000187526">
    <property type="component" value="Unassembled WGS sequence"/>
</dbReference>
<gene>
    <name evidence="4" type="ORF">BJN45_02130</name>
</gene>
<proteinExistence type="inferred from homology"/>
<accession>A0A1R1ICL9</accession>
<name>A0A1R1ICL9_9RHOO</name>
<dbReference type="InterPro" id="IPR043132">
    <property type="entry name" value="BCAT-like_C"/>
</dbReference>
<sequence length="291" mass="31871">MTPYVADPVYLNGQYLPLADAGISPLDRGFLYGDGVYEVIPVYSRQAFRIDEHLQRLQATLAGIHMTNPLAVDDWKTVIFKLINAAPWDDQSIYLQVTRGADNKRDHAFPSPPVAPTAFAFASPLVTTPAETRATGVAAITVPDLRWGRCDLKVISLLANVLARQQAVEAGCAEALLIRDGLLKEGAASNIFVVKDGVLLAPPKTQLMLPGITYDVILELAESRGQPLEIREIAETELRAADEVWMTSSTKEVLAITTLDGQPVGSGRPGPVGERMWQWYQDFKNTVMRKG</sequence>
<dbReference type="InterPro" id="IPR001544">
    <property type="entry name" value="Aminotrans_IV"/>
</dbReference>
<dbReference type="AlphaFoldDB" id="A0A1R1ICL9"/>
<dbReference type="Gene3D" id="3.30.470.10">
    <property type="match status" value="1"/>
</dbReference>
<dbReference type="GO" id="GO:0008483">
    <property type="term" value="F:transaminase activity"/>
    <property type="evidence" value="ECO:0007669"/>
    <property type="project" value="UniProtKB-KW"/>
</dbReference>
<keyword evidence="4" id="KW-0032">Aminotransferase</keyword>
<evidence type="ECO:0000313" key="4">
    <source>
        <dbReference type="EMBL" id="OMG56437.1"/>
    </source>
</evidence>
<evidence type="ECO:0000256" key="2">
    <source>
        <dbReference type="ARBA" id="ARBA00009320"/>
    </source>
</evidence>
<dbReference type="InterPro" id="IPR036038">
    <property type="entry name" value="Aminotransferase-like"/>
</dbReference>
<protein>
    <submittedName>
        <fullName evidence="4">D-amino acid aminotransferase</fullName>
    </submittedName>
</protein>
<dbReference type="Pfam" id="PF01063">
    <property type="entry name" value="Aminotran_4"/>
    <property type="match status" value="1"/>
</dbReference>
<dbReference type="RefSeq" id="WP_076091589.1">
    <property type="nucleotide sequence ID" value="NZ_MTHD01000001.1"/>
</dbReference>
<dbReference type="InterPro" id="IPR043131">
    <property type="entry name" value="BCAT-like_N"/>
</dbReference>
<dbReference type="CDD" id="cd01558">
    <property type="entry name" value="D-AAT_like"/>
    <property type="match status" value="1"/>
</dbReference>
<comment type="cofactor">
    <cofactor evidence="1">
        <name>pyridoxal 5'-phosphate</name>
        <dbReference type="ChEBI" id="CHEBI:597326"/>
    </cofactor>
</comment>
<keyword evidence="5" id="KW-1185">Reference proteome</keyword>
<dbReference type="STRING" id="418702.BJN45_02130"/>
<evidence type="ECO:0000256" key="3">
    <source>
        <dbReference type="ARBA" id="ARBA00022898"/>
    </source>
</evidence>
<comment type="caution">
    <text evidence="4">The sequence shown here is derived from an EMBL/GenBank/DDBJ whole genome shotgun (WGS) entry which is preliminary data.</text>
</comment>
<dbReference type="OrthoDB" id="9805628at2"/>
<comment type="similarity">
    <text evidence="2">Belongs to the class-IV pyridoxal-phosphate-dependent aminotransferase family.</text>
</comment>
<dbReference type="FunFam" id="3.20.10.10:FF:000002">
    <property type="entry name" value="D-alanine aminotransferase"/>
    <property type="match status" value="1"/>
</dbReference>
<dbReference type="GO" id="GO:0005829">
    <property type="term" value="C:cytosol"/>
    <property type="evidence" value="ECO:0007669"/>
    <property type="project" value="TreeGrafter"/>
</dbReference>
<evidence type="ECO:0000313" key="5">
    <source>
        <dbReference type="Proteomes" id="UP000187526"/>
    </source>
</evidence>
<dbReference type="GO" id="GO:0046394">
    <property type="term" value="P:carboxylic acid biosynthetic process"/>
    <property type="evidence" value="ECO:0007669"/>
    <property type="project" value="UniProtKB-ARBA"/>
</dbReference>
<organism evidence="4 5">
    <name type="scientific">Azonexus hydrophilus</name>
    <dbReference type="NCBI Taxonomy" id="418702"/>
    <lineage>
        <taxon>Bacteria</taxon>
        <taxon>Pseudomonadati</taxon>
        <taxon>Pseudomonadota</taxon>
        <taxon>Betaproteobacteria</taxon>
        <taxon>Rhodocyclales</taxon>
        <taxon>Azonexaceae</taxon>
        <taxon>Azonexus</taxon>
    </lineage>
</organism>
<dbReference type="InterPro" id="IPR050571">
    <property type="entry name" value="Class-IV_PLP-Dep_Aminotrnsfr"/>
</dbReference>
<reference evidence="4 5" key="1">
    <citation type="submission" date="2016-10" db="EMBL/GenBank/DDBJ databases">
        <title>Alkaliphiles isolated from bioreactors.</title>
        <authorList>
            <person name="Salah Z."/>
            <person name="Rout S.P."/>
            <person name="Humphreys P.N."/>
        </authorList>
    </citation>
    <scope>NUCLEOTIDE SEQUENCE [LARGE SCALE GENOMIC DNA]</scope>
    <source>
        <strain evidence="4 5">ZS02</strain>
    </source>
</reference>
<evidence type="ECO:0000256" key="1">
    <source>
        <dbReference type="ARBA" id="ARBA00001933"/>
    </source>
</evidence>
<dbReference type="SUPFAM" id="SSF56752">
    <property type="entry name" value="D-aminoacid aminotransferase-like PLP-dependent enzymes"/>
    <property type="match status" value="1"/>
</dbReference>
<dbReference type="PANTHER" id="PTHR42743">
    <property type="entry name" value="AMINO-ACID AMINOTRANSFERASE"/>
    <property type="match status" value="1"/>
</dbReference>
<keyword evidence="3" id="KW-0663">Pyridoxal phosphate</keyword>
<dbReference type="PANTHER" id="PTHR42743:SF10">
    <property type="entry name" value="D-ALANINE AMINOTRANSFERASE"/>
    <property type="match status" value="1"/>
</dbReference>